<keyword evidence="3" id="KW-1185">Reference proteome</keyword>
<dbReference type="Gene3D" id="3.10.180.10">
    <property type="entry name" value="2,3-Dihydroxybiphenyl 1,2-Dioxygenase, domain 1"/>
    <property type="match status" value="1"/>
</dbReference>
<evidence type="ECO:0000259" key="1">
    <source>
        <dbReference type="PROSITE" id="PS51819"/>
    </source>
</evidence>
<dbReference type="InterPro" id="IPR037523">
    <property type="entry name" value="VOC_core"/>
</dbReference>
<dbReference type="RefSeq" id="WP_213126017.1">
    <property type="nucleotide sequence ID" value="NZ_JAGYPG010000003.1"/>
</dbReference>
<comment type="caution">
    <text evidence="2">The sequence shown here is derived from an EMBL/GenBank/DDBJ whole genome shotgun (WGS) entry which is preliminary data.</text>
</comment>
<dbReference type="PROSITE" id="PS51819">
    <property type="entry name" value="VOC"/>
    <property type="match status" value="1"/>
</dbReference>
<organism evidence="2 3">
    <name type="scientific">Lederbergia citri</name>
    <dbReference type="NCBI Taxonomy" id="2833580"/>
    <lineage>
        <taxon>Bacteria</taxon>
        <taxon>Bacillati</taxon>
        <taxon>Bacillota</taxon>
        <taxon>Bacilli</taxon>
        <taxon>Bacillales</taxon>
        <taxon>Bacillaceae</taxon>
        <taxon>Lederbergia</taxon>
    </lineage>
</organism>
<dbReference type="Pfam" id="PF00903">
    <property type="entry name" value="Glyoxalase"/>
    <property type="match status" value="1"/>
</dbReference>
<reference evidence="2 3" key="1">
    <citation type="submission" date="2021-05" db="EMBL/GenBank/DDBJ databases">
        <title>Novel Bacillus species.</title>
        <authorList>
            <person name="Liu G."/>
        </authorList>
    </citation>
    <scope>NUCLEOTIDE SEQUENCE [LARGE SCALE GENOMIC DNA]</scope>
    <source>
        <strain evidence="3">FJAT-49780</strain>
    </source>
</reference>
<feature type="domain" description="VOC" evidence="1">
    <location>
        <begin position="4"/>
        <end position="123"/>
    </location>
</feature>
<dbReference type="AlphaFoldDB" id="A0A942YHP6"/>
<dbReference type="InterPro" id="IPR029068">
    <property type="entry name" value="Glyas_Bleomycin-R_OHBP_Dase"/>
</dbReference>
<dbReference type="EMBL" id="JAGYPG010000003">
    <property type="protein sequence ID" value="MBS4196802.1"/>
    <property type="molecule type" value="Genomic_DNA"/>
</dbReference>
<dbReference type="Proteomes" id="UP000681414">
    <property type="component" value="Unassembled WGS sequence"/>
</dbReference>
<accession>A0A942YHP6</accession>
<proteinExistence type="predicted"/>
<evidence type="ECO:0000313" key="3">
    <source>
        <dbReference type="Proteomes" id="UP000681414"/>
    </source>
</evidence>
<protein>
    <submittedName>
        <fullName evidence="2">VOC family protein</fullName>
    </submittedName>
</protein>
<dbReference type="InterPro" id="IPR004360">
    <property type="entry name" value="Glyas_Fos-R_dOase_dom"/>
</dbReference>
<evidence type="ECO:0000313" key="2">
    <source>
        <dbReference type="EMBL" id="MBS4196802.1"/>
    </source>
</evidence>
<dbReference type="SUPFAM" id="SSF54593">
    <property type="entry name" value="Glyoxalase/Bleomycin resistance protein/Dihydroxybiphenyl dioxygenase"/>
    <property type="match status" value="1"/>
</dbReference>
<name>A0A942YHP6_9BACI</name>
<gene>
    <name evidence="2" type="ORF">KHA97_17265</name>
</gene>
<sequence>MTVHFLGAVFLRVSNIEASVPFYSDVLGLKLRDVEQWENGRGANYIISENSPLLTLIETKENLHILKQPAFNLFCNDVLSIYDRLKTQGYKLGEINKWSSEMNDHIYFDVYDPDGNAINLIEWHKKSS</sequence>